<comment type="caution">
    <text evidence="2">The sequence shown here is derived from an EMBL/GenBank/DDBJ whole genome shotgun (WGS) entry which is preliminary data.</text>
</comment>
<name>A0A839E1R2_9PSEU</name>
<gene>
    <name evidence="2" type="ORF">FHX42_004208</name>
</gene>
<proteinExistence type="predicted"/>
<protein>
    <submittedName>
        <fullName evidence="2">Uncharacterized protein</fullName>
    </submittedName>
</protein>
<dbReference type="Proteomes" id="UP000569329">
    <property type="component" value="Unassembled WGS sequence"/>
</dbReference>
<keyword evidence="3" id="KW-1185">Reference proteome</keyword>
<dbReference type="AlphaFoldDB" id="A0A839E1R2"/>
<feature type="region of interest" description="Disordered" evidence="1">
    <location>
        <begin position="33"/>
        <end position="89"/>
    </location>
</feature>
<evidence type="ECO:0000256" key="1">
    <source>
        <dbReference type="SAM" id="MobiDB-lite"/>
    </source>
</evidence>
<accession>A0A839E1R2</accession>
<feature type="compositionally biased region" description="Acidic residues" evidence="1">
    <location>
        <begin position="33"/>
        <end position="83"/>
    </location>
</feature>
<dbReference type="RefSeq" id="WP_328796544.1">
    <property type="nucleotide sequence ID" value="NZ_JACGWZ010000006.1"/>
</dbReference>
<evidence type="ECO:0000313" key="2">
    <source>
        <dbReference type="EMBL" id="MBA8826829.1"/>
    </source>
</evidence>
<dbReference type="EMBL" id="JACGWZ010000006">
    <property type="protein sequence ID" value="MBA8826829.1"/>
    <property type="molecule type" value="Genomic_DNA"/>
</dbReference>
<sequence length="89" mass="10352">MIEQLVFRTCGQPRGLWTTLAQEAVEAVVAWEPEFDEEPESDELEPFDEESEEDPDESEPPDSDEPFDELVWPEEPDSLEEELDRLSLR</sequence>
<reference evidence="2 3" key="1">
    <citation type="submission" date="2020-07" db="EMBL/GenBank/DDBJ databases">
        <title>Sequencing the genomes of 1000 actinobacteria strains.</title>
        <authorList>
            <person name="Klenk H.-P."/>
        </authorList>
    </citation>
    <scope>NUCLEOTIDE SEQUENCE [LARGE SCALE GENOMIC DNA]</scope>
    <source>
        <strain evidence="2 3">DSM 45975</strain>
    </source>
</reference>
<organism evidence="2 3">
    <name type="scientific">Halosaccharopolyspora lacisalsi</name>
    <dbReference type="NCBI Taxonomy" id="1000566"/>
    <lineage>
        <taxon>Bacteria</taxon>
        <taxon>Bacillati</taxon>
        <taxon>Actinomycetota</taxon>
        <taxon>Actinomycetes</taxon>
        <taxon>Pseudonocardiales</taxon>
        <taxon>Pseudonocardiaceae</taxon>
        <taxon>Halosaccharopolyspora</taxon>
    </lineage>
</organism>
<evidence type="ECO:0000313" key="3">
    <source>
        <dbReference type="Proteomes" id="UP000569329"/>
    </source>
</evidence>